<comment type="subcellular location">
    <subcellularLocation>
        <location evidence="1 7">Cell membrane</location>
        <topology evidence="1 7">Multi-pass membrane protein</topology>
    </subcellularLocation>
</comment>
<feature type="domain" description="ABC transmembrane type-1" evidence="8">
    <location>
        <begin position="93"/>
        <end position="282"/>
    </location>
</feature>
<proteinExistence type="inferred from homology"/>
<evidence type="ECO:0000256" key="3">
    <source>
        <dbReference type="ARBA" id="ARBA00022475"/>
    </source>
</evidence>
<dbReference type="InterPro" id="IPR035906">
    <property type="entry name" value="MetI-like_sf"/>
</dbReference>
<dbReference type="InterPro" id="IPR050366">
    <property type="entry name" value="BP-dependent_transpt_permease"/>
</dbReference>
<organism evidence="9 10">
    <name type="scientific">Bacillus kandeliae</name>
    <dbReference type="NCBI Taxonomy" id="3129297"/>
    <lineage>
        <taxon>Bacteria</taxon>
        <taxon>Bacillati</taxon>
        <taxon>Bacillota</taxon>
        <taxon>Bacilli</taxon>
        <taxon>Bacillales</taxon>
        <taxon>Bacillaceae</taxon>
        <taxon>Bacillus</taxon>
    </lineage>
</organism>
<feature type="transmembrane region" description="Helical" evidence="7">
    <location>
        <begin position="133"/>
        <end position="153"/>
    </location>
</feature>
<feature type="transmembrane region" description="Helical" evidence="7">
    <location>
        <begin position="259"/>
        <end position="282"/>
    </location>
</feature>
<dbReference type="Pfam" id="PF00528">
    <property type="entry name" value="BPD_transp_1"/>
    <property type="match status" value="1"/>
</dbReference>
<protein>
    <submittedName>
        <fullName evidence="9">ABC transporter permease</fullName>
    </submittedName>
</protein>
<dbReference type="InterPro" id="IPR025966">
    <property type="entry name" value="OppC_N"/>
</dbReference>
<reference evidence="9 10" key="1">
    <citation type="submission" date="2024-02" db="EMBL/GenBank/DDBJ databases">
        <title>Seven novel Bacillus-like species.</title>
        <authorList>
            <person name="Liu G."/>
        </authorList>
    </citation>
    <scope>NUCLEOTIDE SEQUENCE [LARGE SCALE GENOMIC DNA]</scope>
    <source>
        <strain evidence="9 10">FJAT-52991</strain>
    </source>
</reference>
<dbReference type="CDD" id="cd06261">
    <property type="entry name" value="TM_PBP2"/>
    <property type="match status" value="1"/>
</dbReference>
<keyword evidence="2 7" id="KW-0813">Transport</keyword>
<evidence type="ECO:0000256" key="1">
    <source>
        <dbReference type="ARBA" id="ARBA00004651"/>
    </source>
</evidence>
<dbReference type="RefSeq" id="WP_338749407.1">
    <property type="nucleotide sequence ID" value="NZ_CP147404.1"/>
</dbReference>
<keyword evidence="6 7" id="KW-0472">Membrane</keyword>
<evidence type="ECO:0000256" key="7">
    <source>
        <dbReference type="RuleBase" id="RU363032"/>
    </source>
</evidence>
<accession>A0ABZ2N2W0</accession>
<dbReference type="EMBL" id="CP147404">
    <property type="protein sequence ID" value="WXB91680.1"/>
    <property type="molecule type" value="Genomic_DNA"/>
</dbReference>
<keyword evidence="10" id="KW-1185">Reference proteome</keyword>
<comment type="similarity">
    <text evidence="7">Belongs to the binding-protein-dependent transport system permease family.</text>
</comment>
<dbReference type="PANTHER" id="PTHR43386">
    <property type="entry name" value="OLIGOPEPTIDE TRANSPORT SYSTEM PERMEASE PROTEIN APPC"/>
    <property type="match status" value="1"/>
</dbReference>
<dbReference type="PANTHER" id="PTHR43386:SF25">
    <property type="entry name" value="PEPTIDE ABC TRANSPORTER PERMEASE PROTEIN"/>
    <property type="match status" value="1"/>
</dbReference>
<keyword evidence="4 7" id="KW-0812">Transmembrane</keyword>
<dbReference type="Proteomes" id="UP001387364">
    <property type="component" value="Chromosome"/>
</dbReference>
<evidence type="ECO:0000256" key="5">
    <source>
        <dbReference type="ARBA" id="ARBA00022989"/>
    </source>
</evidence>
<dbReference type="PROSITE" id="PS50928">
    <property type="entry name" value="ABC_TM1"/>
    <property type="match status" value="1"/>
</dbReference>
<feature type="transmembrane region" description="Helical" evidence="7">
    <location>
        <begin position="97"/>
        <end position="121"/>
    </location>
</feature>
<evidence type="ECO:0000313" key="10">
    <source>
        <dbReference type="Proteomes" id="UP001387364"/>
    </source>
</evidence>
<sequence length="297" mass="32472">MELQNQPPVQFPTAPSEKKKSIWRSPFFKNKLSVISGIIIIMIILISLFAPLISPYDPNMQDLSKSLEPVSSVHWLGTDMQGRDILSRIIYGTRTTLLGAVFVVLLSVVIGVPLGLISGYFGGKIDNLINRVWDVLLAFPTILLAFIIVATFGRGFENAVIALGIVYVPMVARLVRSVTLVEKEQAYIDAAKALGYSHTRIIFRHILPNCLSPIIVQVAIDFAYAIIDLAALSFLGLGVQPPTADWGYMLAEGREYLLVAPNAALAAGFSIMITVIAFNLFGDGLQSQLDPKQRKAS</sequence>
<evidence type="ECO:0000313" key="9">
    <source>
        <dbReference type="EMBL" id="WXB91680.1"/>
    </source>
</evidence>
<feature type="transmembrane region" description="Helical" evidence="7">
    <location>
        <begin position="32"/>
        <end position="53"/>
    </location>
</feature>
<keyword evidence="5 7" id="KW-1133">Transmembrane helix</keyword>
<dbReference type="Gene3D" id="1.10.3720.10">
    <property type="entry name" value="MetI-like"/>
    <property type="match status" value="1"/>
</dbReference>
<evidence type="ECO:0000256" key="6">
    <source>
        <dbReference type="ARBA" id="ARBA00023136"/>
    </source>
</evidence>
<evidence type="ECO:0000256" key="2">
    <source>
        <dbReference type="ARBA" id="ARBA00022448"/>
    </source>
</evidence>
<feature type="transmembrane region" description="Helical" evidence="7">
    <location>
        <begin position="214"/>
        <end position="239"/>
    </location>
</feature>
<dbReference type="InterPro" id="IPR000515">
    <property type="entry name" value="MetI-like"/>
</dbReference>
<feature type="transmembrane region" description="Helical" evidence="7">
    <location>
        <begin position="159"/>
        <end position="175"/>
    </location>
</feature>
<evidence type="ECO:0000259" key="8">
    <source>
        <dbReference type="PROSITE" id="PS50928"/>
    </source>
</evidence>
<keyword evidence="3" id="KW-1003">Cell membrane</keyword>
<evidence type="ECO:0000256" key="4">
    <source>
        <dbReference type="ARBA" id="ARBA00022692"/>
    </source>
</evidence>
<gene>
    <name evidence="9" type="ORF">WDJ61_10370</name>
</gene>
<dbReference type="SUPFAM" id="SSF161098">
    <property type="entry name" value="MetI-like"/>
    <property type="match status" value="1"/>
</dbReference>
<dbReference type="Pfam" id="PF12911">
    <property type="entry name" value="OppC_N"/>
    <property type="match status" value="1"/>
</dbReference>
<name>A0ABZ2N2W0_9BACI</name>